<dbReference type="PANTHER" id="PTHR43433">
    <property type="entry name" value="HYDROLASE, ALPHA/BETA FOLD FAMILY PROTEIN"/>
    <property type="match status" value="1"/>
</dbReference>
<feature type="domain" description="AB hydrolase-1" evidence="1">
    <location>
        <begin position="30"/>
        <end position="265"/>
    </location>
</feature>
<keyword evidence="2" id="KW-0012">Acyltransferase</keyword>
<dbReference type="InterPro" id="IPR029058">
    <property type="entry name" value="AB_hydrolase_fold"/>
</dbReference>
<dbReference type="GO" id="GO:0016787">
    <property type="term" value="F:hydrolase activity"/>
    <property type="evidence" value="ECO:0007669"/>
    <property type="project" value="UniProtKB-KW"/>
</dbReference>
<dbReference type="EMBL" id="SOZI01000037">
    <property type="protein sequence ID" value="TNY21792.1"/>
    <property type="molecule type" value="Genomic_DNA"/>
</dbReference>
<name>A0A5C5G029_9BASI</name>
<dbReference type="Gene3D" id="3.40.50.1820">
    <property type="entry name" value="alpha/beta hydrolase"/>
    <property type="match status" value="1"/>
</dbReference>
<evidence type="ECO:0000313" key="2">
    <source>
        <dbReference type="EMBL" id="TNY21792.1"/>
    </source>
</evidence>
<sequence>MAALAHSLFERHDGYSFAYKVLGRSHSATPLVMVHGLSAVGLVDWFPLAEALAAHRPVLVFDNRGIGGSTIPAAREGETYDVKDMARDVVELVKHVGWKEIDLMGFSMGGMIAQTVLVSPSLPFKIRHAILVATSAKPAHSDLLQAIPQPPDRVLSYEEKLELSRPFIYVGYSPAFVKDPRNKDVLERRVREAVGARRPARTIQNQIGVIAGYDVRKELGSIPKSLPVLVLHGTLDRSVYYSEHKYILAGIQHAQLLSFDGVGHSWYDYYDLSFWTTLFNRFLSDEEVKSLVPPKYPHHGKL</sequence>
<evidence type="ECO:0000259" key="1">
    <source>
        <dbReference type="Pfam" id="PF00561"/>
    </source>
</evidence>
<organism evidence="2 3">
    <name type="scientific">Rhodotorula diobovata</name>
    <dbReference type="NCBI Taxonomy" id="5288"/>
    <lineage>
        <taxon>Eukaryota</taxon>
        <taxon>Fungi</taxon>
        <taxon>Dikarya</taxon>
        <taxon>Basidiomycota</taxon>
        <taxon>Pucciniomycotina</taxon>
        <taxon>Microbotryomycetes</taxon>
        <taxon>Sporidiobolales</taxon>
        <taxon>Sporidiobolaceae</taxon>
        <taxon>Rhodotorula</taxon>
    </lineage>
</organism>
<keyword evidence="2" id="KW-0808">Transferase</keyword>
<dbReference type="SUPFAM" id="SSF53474">
    <property type="entry name" value="alpha/beta-Hydrolases"/>
    <property type="match status" value="1"/>
</dbReference>
<gene>
    <name evidence="2" type="ORF">DMC30DRAFT_415751</name>
</gene>
<proteinExistence type="predicted"/>
<dbReference type="Pfam" id="PF00561">
    <property type="entry name" value="Abhydrolase_1"/>
    <property type="match status" value="1"/>
</dbReference>
<dbReference type="InterPro" id="IPR000073">
    <property type="entry name" value="AB_hydrolase_1"/>
</dbReference>
<keyword evidence="3" id="KW-1185">Reference proteome</keyword>
<accession>A0A5C5G029</accession>
<dbReference type="Proteomes" id="UP000311382">
    <property type="component" value="Unassembled WGS sequence"/>
</dbReference>
<dbReference type="OrthoDB" id="8119704at2759"/>
<dbReference type="AlphaFoldDB" id="A0A5C5G029"/>
<protein>
    <submittedName>
        <fullName evidence="2">Hydrolase/acyltransferase</fullName>
    </submittedName>
</protein>
<dbReference type="STRING" id="5288.A0A5C5G029"/>
<evidence type="ECO:0000313" key="3">
    <source>
        <dbReference type="Proteomes" id="UP000311382"/>
    </source>
</evidence>
<reference evidence="2 3" key="1">
    <citation type="submission" date="2019-03" db="EMBL/GenBank/DDBJ databases">
        <title>Rhodosporidium diobovatum UCD-FST 08-225 genome sequencing, assembly, and annotation.</title>
        <authorList>
            <person name="Fakankun I.U."/>
            <person name="Fristensky B."/>
            <person name="Levin D.B."/>
        </authorList>
    </citation>
    <scope>NUCLEOTIDE SEQUENCE [LARGE SCALE GENOMIC DNA]</scope>
    <source>
        <strain evidence="2 3">UCD-FST 08-225</strain>
    </source>
</reference>
<keyword evidence="2" id="KW-0378">Hydrolase</keyword>
<dbReference type="InterPro" id="IPR050471">
    <property type="entry name" value="AB_hydrolase"/>
</dbReference>
<dbReference type="PANTHER" id="PTHR43433:SF5">
    <property type="entry name" value="AB HYDROLASE-1 DOMAIN-CONTAINING PROTEIN"/>
    <property type="match status" value="1"/>
</dbReference>
<dbReference type="GO" id="GO:0016746">
    <property type="term" value="F:acyltransferase activity"/>
    <property type="evidence" value="ECO:0007669"/>
    <property type="project" value="UniProtKB-KW"/>
</dbReference>
<comment type="caution">
    <text evidence="2">The sequence shown here is derived from an EMBL/GenBank/DDBJ whole genome shotgun (WGS) entry which is preliminary data.</text>
</comment>